<dbReference type="EMBL" id="JXSU01000008">
    <property type="protein sequence ID" value="KIS22064.1"/>
    <property type="molecule type" value="Genomic_DNA"/>
</dbReference>
<feature type="domain" description="Resolvase/invertase-type recombinase catalytic" evidence="2">
    <location>
        <begin position="2"/>
        <end position="149"/>
    </location>
</feature>
<dbReference type="PROSITE" id="PS51736">
    <property type="entry name" value="RECOMBINASES_3"/>
    <property type="match status" value="1"/>
</dbReference>
<dbReference type="Pfam" id="PF00239">
    <property type="entry name" value="Resolvase"/>
    <property type="match status" value="1"/>
</dbReference>
<proteinExistence type="predicted"/>
<dbReference type="SMART" id="SM00857">
    <property type="entry name" value="Resolvase"/>
    <property type="match status" value="1"/>
</dbReference>
<comment type="caution">
    <text evidence="4">The sequence shown here is derived from an EMBL/GenBank/DDBJ whole genome shotgun (WGS) entry which is preliminary data.</text>
</comment>
<reference evidence="4 5" key="1">
    <citation type="submission" date="2014-06" db="EMBL/GenBank/DDBJ databases">
        <title>Genome characterization of distinct group I Clostridium botulinum lineages.</title>
        <authorList>
            <person name="Giordani F."/>
            <person name="Anselmo A."/>
            <person name="Fillo S."/>
            <person name="Palozzi A.M."/>
            <person name="Fortunato A."/>
            <person name="Gentile B."/>
            <person name="Ciammaruconi A."/>
            <person name="Anniballi F."/>
            <person name="De Medici D."/>
            <person name="Lista F."/>
        </authorList>
    </citation>
    <scope>NUCLEOTIDE SEQUENCE [LARGE SCALE GENOMIC DNA]</scope>
    <source>
        <strain evidence="4 5">B2 450</strain>
    </source>
</reference>
<dbReference type="PANTHER" id="PTHR30461">
    <property type="entry name" value="DNA-INVERTASE FROM LAMBDOID PROPHAGE"/>
    <property type="match status" value="1"/>
</dbReference>
<feature type="coiled-coil region" evidence="1">
    <location>
        <begin position="407"/>
        <end position="486"/>
    </location>
</feature>
<keyword evidence="1" id="KW-0175">Coiled coil</keyword>
<sequence>MIAAIYSRKSKFTEKGESVENQIEMCKDYLKRNFTSIEDIKIYEDEGFSGKDTNRPKFKKMMGDAKNKKFSILICYRLDRISRNVADFSNTIEELQKYSIDFISLKEQFDTSSPMGRAMMNIAAVFAQLERETIAERIKDNMLELSKTGRWLGGTAPLGYKSEIIEYWNEDGKNKKMYKLATVENEIDIVKLIYKLYLKKRGFSSVATYLCKNKYKGKNGGEFSRETVRQIVINPVYCTADNKIFKWFKNKGATVCGTPDGIHGLMVYNKREGGKKEKPISEWVIAIGKHDGIISSDIWLKCQNIIEENKSKISPRSGTGEKFLLSGMIICGECGSGMSSWSHFNKKTNFMERYYRCNLRNRASNRCSNKMLNAYKAEEYISDYLKELDIDTLKEKYLKNKKSMATYDSSKQELAKLKNVLENNNKLIRGLIRKLALLDDDIEIVTILKNEIENIKKENNEINNNINKIKSSLEESDRENKFLKELEESLLNFKKFYDFVDTSEKRVLIKSLISTLVWYSKDEILELNPIGIKPNISQGVIKRRT</sequence>
<dbReference type="Pfam" id="PF07508">
    <property type="entry name" value="Recombinase"/>
    <property type="match status" value="1"/>
</dbReference>
<gene>
    <name evidence="4" type="ORF">N495_16410</name>
</gene>
<dbReference type="GO" id="GO:0003677">
    <property type="term" value="F:DNA binding"/>
    <property type="evidence" value="ECO:0007669"/>
    <property type="project" value="InterPro"/>
</dbReference>
<dbReference type="HOGENOM" id="CLU_010686_18_14_9"/>
<dbReference type="Gene3D" id="3.90.1750.20">
    <property type="entry name" value="Putative Large Serine Recombinase, Chain B, Domain 2"/>
    <property type="match status" value="1"/>
</dbReference>
<dbReference type="InterPro" id="IPR011109">
    <property type="entry name" value="DNA_bind_recombinase_dom"/>
</dbReference>
<feature type="domain" description="Recombinase" evidence="3">
    <location>
        <begin position="157"/>
        <end position="312"/>
    </location>
</feature>
<dbReference type="GO" id="GO:0000150">
    <property type="term" value="F:DNA strand exchange activity"/>
    <property type="evidence" value="ECO:0007669"/>
    <property type="project" value="InterPro"/>
</dbReference>
<dbReference type="PATRIC" id="fig|1379739.3.peg.3682"/>
<dbReference type="InterPro" id="IPR050639">
    <property type="entry name" value="SSR_resolvase"/>
</dbReference>
<dbReference type="PROSITE" id="PS51737">
    <property type="entry name" value="RECOMBINASE_DNA_BIND"/>
    <property type="match status" value="1"/>
</dbReference>
<dbReference type="InterPro" id="IPR006119">
    <property type="entry name" value="Resolv_N"/>
</dbReference>
<dbReference type="OrthoDB" id="9781670at2"/>
<evidence type="ECO:0000259" key="2">
    <source>
        <dbReference type="PROSITE" id="PS51736"/>
    </source>
</evidence>
<evidence type="ECO:0000256" key="1">
    <source>
        <dbReference type="SAM" id="Coils"/>
    </source>
</evidence>
<dbReference type="InterPro" id="IPR036162">
    <property type="entry name" value="Resolvase-like_N_sf"/>
</dbReference>
<dbReference type="CDD" id="cd03768">
    <property type="entry name" value="SR_ResInv"/>
    <property type="match status" value="1"/>
</dbReference>
<dbReference type="InterPro" id="IPR025827">
    <property type="entry name" value="Zn_ribbon_recom_dom"/>
</dbReference>
<organism evidence="4 5">
    <name type="scientific">Clostridium botulinum B2 450</name>
    <dbReference type="NCBI Taxonomy" id="1379739"/>
    <lineage>
        <taxon>Bacteria</taxon>
        <taxon>Bacillati</taxon>
        <taxon>Bacillota</taxon>
        <taxon>Clostridia</taxon>
        <taxon>Eubacteriales</taxon>
        <taxon>Clostridiaceae</taxon>
        <taxon>Clostridium</taxon>
    </lineage>
</organism>
<dbReference type="SUPFAM" id="SSF53041">
    <property type="entry name" value="Resolvase-like"/>
    <property type="match status" value="1"/>
</dbReference>
<dbReference type="RefSeq" id="WP_043032535.1">
    <property type="nucleotide sequence ID" value="NZ_JXSU01000008.1"/>
</dbReference>
<dbReference type="PANTHER" id="PTHR30461:SF23">
    <property type="entry name" value="DNA RECOMBINASE-RELATED"/>
    <property type="match status" value="1"/>
</dbReference>
<dbReference type="Gene3D" id="3.40.50.1390">
    <property type="entry name" value="Resolvase, N-terminal catalytic domain"/>
    <property type="match status" value="1"/>
</dbReference>
<dbReference type="InterPro" id="IPR038109">
    <property type="entry name" value="DNA_bind_recomb_sf"/>
</dbReference>
<protein>
    <submittedName>
        <fullName evidence="4">Recombinase</fullName>
    </submittedName>
</protein>
<dbReference type="Pfam" id="PF13408">
    <property type="entry name" value="Zn_ribbon_recom"/>
    <property type="match status" value="1"/>
</dbReference>
<evidence type="ECO:0000313" key="5">
    <source>
        <dbReference type="Proteomes" id="UP000032250"/>
    </source>
</evidence>
<accession>A0A0D1AG16</accession>
<evidence type="ECO:0000313" key="4">
    <source>
        <dbReference type="EMBL" id="KIS22064.1"/>
    </source>
</evidence>
<evidence type="ECO:0000259" key="3">
    <source>
        <dbReference type="PROSITE" id="PS51737"/>
    </source>
</evidence>
<dbReference type="AlphaFoldDB" id="A0A0D1AG16"/>
<dbReference type="Proteomes" id="UP000032250">
    <property type="component" value="Unassembled WGS sequence"/>
</dbReference>
<name>A0A0D1AG16_CLOBO</name>